<reference evidence="10" key="2">
    <citation type="submission" date="2020-09" db="EMBL/GenBank/DDBJ databases">
        <authorList>
            <person name="Sun Q."/>
            <person name="Sedlacek I."/>
        </authorList>
    </citation>
    <scope>NUCLEOTIDE SEQUENCE</scope>
    <source>
        <strain evidence="10">CCM 7897</strain>
    </source>
</reference>
<keyword evidence="5" id="KW-0443">Lipid metabolism</keyword>
<keyword evidence="7 10" id="KW-0012">Acyltransferase</keyword>
<feature type="domain" description="Phospholipid/glycerol acyltransferase" evidence="9">
    <location>
        <begin position="96"/>
        <end position="213"/>
    </location>
</feature>
<dbReference type="CDD" id="cd07989">
    <property type="entry name" value="LPLAT_AGPAT-like"/>
    <property type="match status" value="1"/>
</dbReference>
<comment type="subcellular location">
    <subcellularLocation>
        <location evidence="1">Membrane</location>
    </subcellularLocation>
</comment>
<evidence type="ECO:0000256" key="1">
    <source>
        <dbReference type="ARBA" id="ARBA00004370"/>
    </source>
</evidence>
<keyword evidence="6 8" id="KW-0472">Membrane</keyword>
<evidence type="ECO:0000256" key="6">
    <source>
        <dbReference type="ARBA" id="ARBA00023136"/>
    </source>
</evidence>
<dbReference type="Pfam" id="PF01553">
    <property type="entry name" value="Acyltransferase"/>
    <property type="match status" value="1"/>
</dbReference>
<keyword evidence="4 8" id="KW-1133">Transmembrane helix</keyword>
<dbReference type="SUPFAM" id="SSF69593">
    <property type="entry name" value="Glycerol-3-phosphate (1)-acyltransferase"/>
    <property type="match status" value="1"/>
</dbReference>
<organism evidence="10 11">
    <name type="scientific">Azorhizobium oxalatiphilum</name>
    <dbReference type="NCBI Taxonomy" id="980631"/>
    <lineage>
        <taxon>Bacteria</taxon>
        <taxon>Pseudomonadati</taxon>
        <taxon>Pseudomonadota</taxon>
        <taxon>Alphaproteobacteria</taxon>
        <taxon>Hyphomicrobiales</taxon>
        <taxon>Xanthobacteraceae</taxon>
        <taxon>Azorhizobium</taxon>
    </lineage>
</organism>
<proteinExistence type="predicted"/>
<dbReference type="Proteomes" id="UP000606044">
    <property type="component" value="Unassembled WGS sequence"/>
</dbReference>
<keyword evidence="11" id="KW-1185">Reference proteome</keyword>
<evidence type="ECO:0000256" key="4">
    <source>
        <dbReference type="ARBA" id="ARBA00022989"/>
    </source>
</evidence>
<dbReference type="EMBL" id="BMCT01000008">
    <property type="protein sequence ID" value="GGF79994.1"/>
    <property type="molecule type" value="Genomic_DNA"/>
</dbReference>
<keyword evidence="2" id="KW-0808">Transferase</keyword>
<comment type="caution">
    <text evidence="10">The sequence shown here is derived from an EMBL/GenBank/DDBJ whole genome shotgun (WGS) entry which is preliminary data.</text>
</comment>
<dbReference type="PANTHER" id="PTHR23063">
    <property type="entry name" value="PHOSPHOLIPID ACYLTRANSFERASE"/>
    <property type="match status" value="1"/>
</dbReference>
<dbReference type="SMART" id="SM00563">
    <property type="entry name" value="PlsC"/>
    <property type="match status" value="1"/>
</dbReference>
<keyword evidence="3 8" id="KW-0812">Transmembrane</keyword>
<dbReference type="PANTHER" id="PTHR23063:SF52">
    <property type="entry name" value="LYSOPHOSPHATIDYLCHOLINE ACYLTRANSFERASE"/>
    <property type="match status" value="1"/>
</dbReference>
<evidence type="ECO:0000256" key="2">
    <source>
        <dbReference type="ARBA" id="ARBA00022679"/>
    </source>
</evidence>
<dbReference type="GO" id="GO:0016020">
    <property type="term" value="C:membrane"/>
    <property type="evidence" value="ECO:0007669"/>
    <property type="project" value="UniProtKB-SubCell"/>
</dbReference>
<name>A0A917CD33_9HYPH</name>
<evidence type="ECO:0000259" key="9">
    <source>
        <dbReference type="SMART" id="SM00563"/>
    </source>
</evidence>
<gene>
    <name evidence="10" type="ORF">GCM10007301_45150</name>
</gene>
<evidence type="ECO:0000256" key="3">
    <source>
        <dbReference type="ARBA" id="ARBA00022692"/>
    </source>
</evidence>
<protein>
    <submittedName>
        <fullName evidence="10">1-acyl-sn-glycerol-3-phosphate acyltransferase</fullName>
    </submittedName>
</protein>
<evidence type="ECO:0000313" key="11">
    <source>
        <dbReference type="Proteomes" id="UP000606044"/>
    </source>
</evidence>
<dbReference type="RefSeq" id="WP_244644609.1">
    <property type="nucleotide sequence ID" value="NZ_BMCT01000008.1"/>
</dbReference>
<evidence type="ECO:0000256" key="5">
    <source>
        <dbReference type="ARBA" id="ARBA00023098"/>
    </source>
</evidence>
<dbReference type="GO" id="GO:0016746">
    <property type="term" value="F:acyltransferase activity"/>
    <property type="evidence" value="ECO:0007669"/>
    <property type="project" value="UniProtKB-KW"/>
</dbReference>
<reference evidence="10" key="1">
    <citation type="journal article" date="2014" name="Int. J. Syst. Evol. Microbiol.">
        <title>Complete genome sequence of Corynebacterium casei LMG S-19264T (=DSM 44701T), isolated from a smear-ripened cheese.</title>
        <authorList>
            <consortium name="US DOE Joint Genome Institute (JGI-PGF)"/>
            <person name="Walter F."/>
            <person name="Albersmeier A."/>
            <person name="Kalinowski J."/>
            <person name="Ruckert C."/>
        </authorList>
    </citation>
    <scope>NUCLEOTIDE SEQUENCE</scope>
    <source>
        <strain evidence="10">CCM 7897</strain>
    </source>
</reference>
<dbReference type="InterPro" id="IPR002123">
    <property type="entry name" value="Plipid/glycerol_acylTrfase"/>
</dbReference>
<evidence type="ECO:0000256" key="8">
    <source>
        <dbReference type="SAM" id="Phobius"/>
    </source>
</evidence>
<accession>A0A917CD33</accession>
<feature type="transmembrane region" description="Helical" evidence="8">
    <location>
        <begin position="36"/>
        <end position="58"/>
    </location>
</feature>
<dbReference type="GO" id="GO:0006629">
    <property type="term" value="P:lipid metabolic process"/>
    <property type="evidence" value="ECO:0007669"/>
    <property type="project" value="UniProtKB-KW"/>
</dbReference>
<evidence type="ECO:0000256" key="7">
    <source>
        <dbReference type="ARBA" id="ARBA00023315"/>
    </source>
</evidence>
<sequence>MTRPPGAPPAPGDGVPVLEIGPEQPGLTRLLDGLRIGMVLLGVALATLIGLPLQWLSLSLKLPSRRLIPALYHRILLKLLGVRVTIIGAPAPGRPLLLLANHVSWLDICVVGSLTPLFFVAKSEVSGWPLIGLLAKFQRTIFVNRNRRSATGTVNQEIAARLGEGDPVVLFAEGTSSDGNRILPFRTALVGAVREAFATAGTVTVQPLAVTYTRIQGVPMGRRHRPLAAWYGDMDLAPHLMAVLRQGALDVEVRFGSPMALDSDHDRKSVTRAAEAEVRRLNTHAIVGRNEPA</sequence>
<evidence type="ECO:0000313" key="10">
    <source>
        <dbReference type="EMBL" id="GGF79994.1"/>
    </source>
</evidence>
<dbReference type="AlphaFoldDB" id="A0A917CD33"/>